<keyword evidence="2" id="KW-1185">Reference proteome</keyword>
<dbReference type="EMBL" id="JAVRJZ010000014">
    <property type="protein sequence ID" value="KAK2713784.1"/>
    <property type="molecule type" value="Genomic_DNA"/>
</dbReference>
<proteinExistence type="predicted"/>
<gene>
    <name evidence="1" type="ORF">QYM36_009609</name>
</gene>
<comment type="caution">
    <text evidence="1">The sequence shown here is derived from an EMBL/GenBank/DDBJ whole genome shotgun (WGS) entry which is preliminary data.</text>
</comment>
<protein>
    <submittedName>
        <fullName evidence="1">Uncharacterized protein</fullName>
    </submittedName>
</protein>
<reference evidence="1" key="1">
    <citation type="submission" date="2023-07" db="EMBL/GenBank/DDBJ databases">
        <title>Chromosome-level genome assembly of Artemia franciscana.</title>
        <authorList>
            <person name="Jo E."/>
        </authorList>
    </citation>
    <scope>NUCLEOTIDE SEQUENCE</scope>
    <source>
        <tissue evidence="1">Whole body</tissue>
    </source>
</reference>
<evidence type="ECO:0000313" key="1">
    <source>
        <dbReference type="EMBL" id="KAK2713784.1"/>
    </source>
</evidence>
<sequence>MIGYLMKSQTRTTAYRETNEQITTSEETNEQLTAFGQTAGQVTVLGATDGLTANSVGNPFRKHLTSPSQTDDRPVLCKRLTTRIGTLNLRKLAKPGQKDMLFHEANRYKWDIIGLSEHIYQQAFDLIWRGGLRHILNIYGIPFDITDIITSIYEKAKSKV</sequence>
<organism evidence="1 2">
    <name type="scientific">Artemia franciscana</name>
    <name type="common">Brine shrimp</name>
    <name type="synonym">Artemia sanfranciscana</name>
    <dbReference type="NCBI Taxonomy" id="6661"/>
    <lineage>
        <taxon>Eukaryota</taxon>
        <taxon>Metazoa</taxon>
        <taxon>Ecdysozoa</taxon>
        <taxon>Arthropoda</taxon>
        <taxon>Crustacea</taxon>
        <taxon>Branchiopoda</taxon>
        <taxon>Anostraca</taxon>
        <taxon>Artemiidae</taxon>
        <taxon>Artemia</taxon>
    </lineage>
</organism>
<name>A0AA88HTZ8_ARTSF</name>
<dbReference type="Proteomes" id="UP001187531">
    <property type="component" value="Unassembled WGS sequence"/>
</dbReference>
<accession>A0AA88HTZ8</accession>
<evidence type="ECO:0000313" key="2">
    <source>
        <dbReference type="Proteomes" id="UP001187531"/>
    </source>
</evidence>
<dbReference type="AlphaFoldDB" id="A0AA88HTZ8"/>